<evidence type="ECO:0000256" key="3">
    <source>
        <dbReference type="ARBA" id="ARBA00022692"/>
    </source>
</evidence>
<feature type="chain" id="PRO_5045987828" description="MRH domain-containing protein" evidence="11">
    <location>
        <begin position="21"/>
        <end position="355"/>
    </location>
</feature>
<feature type="region of interest" description="Disordered" evidence="9">
    <location>
        <begin position="158"/>
        <end position="196"/>
    </location>
</feature>
<name>A0ABR0F2E1_ZASCE</name>
<keyword evidence="3 10" id="KW-0812">Transmembrane</keyword>
<keyword evidence="7" id="KW-1015">Disulfide bond</keyword>
<evidence type="ECO:0000256" key="11">
    <source>
        <dbReference type="SAM" id="SignalP"/>
    </source>
</evidence>
<evidence type="ECO:0000313" key="14">
    <source>
        <dbReference type="Proteomes" id="UP001305779"/>
    </source>
</evidence>
<keyword evidence="6 10" id="KW-0472">Membrane</keyword>
<evidence type="ECO:0000256" key="5">
    <source>
        <dbReference type="ARBA" id="ARBA00022989"/>
    </source>
</evidence>
<evidence type="ECO:0000313" key="13">
    <source>
        <dbReference type="EMBL" id="KAK4507551.1"/>
    </source>
</evidence>
<dbReference type="Proteomes" id="UP001305779">
    <property type="component" value="Unassembled WGS sequence"/>
</dbReference>
<dbReference type="PANTHER" id="PTHR15071:SF0">
    <property type="entry name" value="MANNOSE 6-PHOSPHATE RECEPTOR-LIKE PROTEIN 1"/>
    <property type="match status" value="1"/>
</dbReference>
<feature type="signal peptide" evidence="11">
    <location>
        <begin position="1"/>
        <end position="20"/>
    </location>
</feature>
<dbReference type="Pfam" id="PF02157">
    <property type="entry name" value="Man-6-P_recep"/>
    <property type="match status" value="1"/>
</dbReference>
<evidence type="ECO:0000256" key="10">
    <source>
        <dbReference type="SAM" id="Phobius"/>
    </source>
</evidence>
<comment type="subcellular location">
    <subcellularLocation>
        <location evidence="1">Endomembrane system</location>
    </subcellularLocation>
</comment>
<evidence type="ECO:0000259" key="12">
    <source>
        <dbReference type="PROSITE" id="PS51914"/>
    </source>
</evidence>
<gene>
    <name evidence="13" type="ORF">PRZ48_001286</name>
</gene>
<dbReference type="SUPFAM" id="SSF50911">
    <property type="entry name" value="Mannose 6-phosphate receptor domain"/>
    <property type="match status" value="1"/>
</dbReference>
<evidence type="ECO:0000256" key="4">
    <source>
        <dbReference type="ARBA" id="ARBA00022729"/>
    </source>
</evidence>
<feature type="compositionally biased region" description="Basic and acidic residues" evidence="9">
    <location>
        <begin position="158"/>
        <end position="169"/>
    </location>
</feature>
<reference evidence="13 14" key="1">
    <citation type="journal article" date="2023" name="G3 (Bethesda)">
        <title>A chromosome-level genome assembly of Zasmidium syzygii isolated from banana leaves.</title>
        <authorList>
            <person name="van Westerhoven A.C."/>
            <person name="Mehrabi R."/>
            <person name="Talebi R."/>
            <person name="Steentjes M.B.F."/>
            <person name="Corcolon B."/>
            <person name="Chong P.A."/>
            <person name="Kema G.H.J."/>
            <person name="Seidl M.F."/>
        </authorList>
    </citation>
    <scope>NUCLEOTIDE SEQUENCE [LARGE SCALE GENOMIC DNA]</scope>
    <source>
        <strain evidence="13 14">P124</strain>
    </source>
</reference>
<accession>A0ABR0F2E1</accession>
<dbReference type="EMBL" id="JAXOVC010000001">
    <property type="protein sequence ID" value="KAK4507551.1"/>
    <property type="molecule type" value="Genomic_DNA"/>
</dbReference>
<feature type="transmembrane region" description="Helical" evidence="10">
    <location>
        <begin position="254"/>
        <end position="277"/>
    </location>
</feature>
<dbReference type="PROSITE" id="PS51914">
    <property type="entry name" value="MRH"/>
    <property type="match status" value="1"/>
</dbReference>
<evidence type="ECO:0000256" key="8">
    <source>
        <dbReference type="ARBA" id="ARBA00023180"/>
    </source>
</evidence>
<keyword evidence="14" id="KW-1185">Reference proteome</keyword>
<feature type="domain" description="MRH" evidence="12">
    <location>
        <begin position="33"/>
        <end position="240"/>
    </location>
</feature>
<evidence type="ECO:0000256" key="9">
    <source>
        <dbReference type="SAM" id="MobiDB-lite"/>
    </source>
</evidence>
<organism evidence="13 14">
    <name type="scientific">Zasmidium cellare</name>
    <name type="common">Wine cellar mold</name>
    <name type="synonym">Racodium cellare</name>
    <dbReference type="NCBI Taxonomy" id="395010"/>
    <lineage>
        <taxon>Eukaryota</taxon>
        <taxon>Fungi</taxon>
        <taxon>Dikarya</taxon>
        <taxon>Ascomycota</taxon>
        <taxon>Pezizomycotina</taxon>
        <taxon>Dothideomycetes</taxon>
        <taxon>Dothideomycetidae</taxon>
        <taxon>Mycosphaerellales</taxon>
        <taxon>Mycosphaerellaceae</taxon>
        <taxon>Zasmidium</taxon>
    </lineage>
</organism>
<dbReference type="SMART" id="SM01404">
    <property type="entry name" value="CIMR"/>
    <property type="match status" value="1"/>
</dbReference>
<evidence type="ECO:0000256" key="1">
    <source>
        <dbReference type="ARBA" id="ARBA00004308"/>
    </source>
</evidence>
<keyword evidence="2" id="KW-0813">Transport</keyword>
<keyword evidence="5 10" id="KW-1133">Transmembrane helix</keyword>
<dbReference type="InterPro" id="IPR028927">
    <property type="entry name" value="Man-6-P_rcpt"/>
</dbReference>
<dbReference type="Gene3D" id="2.70.130.10">
    <property type="entry name" value="Mannose-6-phosphate receptor binding domain"/>
    <property type="match status" value="1"/>
</dbReference>
<sequence>MRLLYHSLAIYLSLTSQAEAASGKKESKEVEHKPCTITSPSSGAFFDLTSLQLPNPKDSKAKHPREHSWNATGHDLGYNFTINVCGPVIEPIEDVVGVDKALWRNVSAYYKQDGKIYSLGQQNSNLTMRGRKLVLNYTDGSPCDPAGSKRAHSVQDLMARDLNDNDMEKRKVKGDDDDEDEDDKKSSKKKPSSTERRKSVIISMLCDKDPLAPQLALSFVGTHDECSYFFEGRSNAACATANTSSGGSLNPGGVFGVIVIIAILVYLVGGCVYNRAVLHQRGWQQVPNYNLWASIFGFFRDIFIILTSSCARFLPSRRGYSRVNGGIGGLGSRRGRGDSDAENRLIDELNEEWED</sequence>
<keyword evidence="4 11" id="KW-0732">Signal</keyword>
<dbReference type="InterPro" id="IPR009011">
    <property type="entry name" value="Man6P_isomerase_rcpt-bd_dom_sf"/>
</dbReference>
<evidence type="ECO:0000256" key="7">
    <source>
        <dbReference type="ARBA" id="ARBA00023157"/>
    </source>
</evidence>
<comment type="caution">
    <text evidence="13">The sequence shown here is derived from an EMBL/GenBank/DDBJ whole genome shotgun (WGS) entry which is preliminary data.</text>
</comment>
<dbReference type="PANTHER" id="PTHR15071">
    <property type="entry name" value="MANNOSE-6-PHOSPHATE RECEPTOR FAMILY MEMBER"/>
    <property type="match status" value="1"/>
</dbReference>
<proteinExistence type="predicted"/>
<evidence type="ECO:0000256" key="6">
    <source>
        <dbReference type="ARBA" id="ARBA00023136"/>
    </source>
</evidence>
<protein>
    <recommendedName>
        <fullName evidence="12">MRH domain-containing protein</fullName>
    </recommendedName>
</protein>
<evidence type="ECO:0000256" key="2">
    <source>
        <dbReference type="ARBA" id="ARBA00022448"/>
    </source>
</evidence>
<dbReference type="InterPro" id="IPR044865">
    <property type="entry name" value="MRH_dom"/>
</dbReference>
<keyword evidence="8" id="KW-0325">Glycoprotein</keyword>